<dbReference type="GO" id="GO:0008781">
    <property type="term" value="F:N-acylneuraminate cytidylyltransferase activity"/>
    <property type="evidence" value="ECO:0007669"/>
    <property type="project" value="TreeGrafter"/>
</dbReference>
<comment type="similarity">
    <text evidence="2">Belongs to the KdsC family.</text>
</comment>
<dbReference type="SFLD" id="SFLDS00003">
    <property type="entry name" value="Haloacid_Dehalogenase"/>
    <property type="match status" value="1"/>
</dbReference>
<dbReference type="CDD" id="cd01630">
    <property type="entry name" value="HAD_KDO-like"/>
    <property type="match status" value="1"/>
</dbReference>
<sequence>MTHTEKLASIDLLIMDVDGVLTQGEVIYQDDGSQIKCFNVKDGLGLRLLMDAGVQTAIVTGRSAGALEARVQNLGIPFLFHGVSDKAAALEKVVEQSGVPAERMAFIGDDLPDLPIMKRVGLSVAVADAVQEVKERAALTTTHPGGKGAVRETCEAILKAKGLWEEAIERFLA</sequence>
<name>A0A1G5JDW1_9BACT</name>
<dbReference type="GO" id="GO:0016788">
    <property type="term" value="F:hydrolase activity, acting on ester bonds"/>
    <property type="evidence" value="ECO:0007669"/>
    <property type="project" value="InterPro"/>
</dbReference>
<dbReference type="NCBIfam" id="TIGR01662">
    <property type="entry name" value="HAD-SF-IIIA"/>
    <property type="match status" value="1"/>
</dbReference>
<dbReference type="InterPro" id="IPR006549">
    <property type="entry name" value="HAD-SF_hydro_IIIA"/>
</dbReference>
<evidence type="ECO:0000256" key="3">
    <source>
        <dbReference type="ARBA" id="ARBA00011881"/>
    </source>
</evidence>
<proteinExistence type="inferred from homology"/>
<dbReference type="OrthoDB" id="9805604at2"/>
<dbReference type="FunFam" id="3.40.50.1000:FF:000029">
    <property type="entry name" value="3-deoxy-D-manno-octulosonate 8-phosphate phosphatase KdsC"/>
    <property type="match status" value="1"/>
</dbReference>
<dbReference type="EMBL" id="FMUX01000028">
    <property type="protein sequence ID" value="SCY86121.1"/>
    <property type="molecule type" value="Genomic_DNA"/>
</dbReference>
<comment type="cofactor">
    <cofactor evidence="1 8">
        <name>Mg(2+)</name>
        <dbReference type="ChEBI" id="CHEBI:18420"/>
    </cofactor>
</comment>
<dbReference type="AlphaFoldDB" id="A0A1G5JDW1"/>
<keyword evidence="5" id="KW-0378">Hydrolase</keyword>
<dbReference type="PANTHER" id="PTHR21485:SF3">
    <property type="entry name" value="N-ACYLNEURAMINATE CYTIDYLYLTRANSFERASE"/>
    <property type="match status" value="1"/>
</dbReference>
<evidence type="ECO:0000256" key="4">
    <source>
        <dbReference type="ARBA" id="ARBA00022723"/>
    </source>
</evidence>
<dbReference type="SUPFAM" id="SSF56784">
    <property type="entry name" value="HAD-like"/>
    <property type="match status" value="1"/>
</dbReference>
<accession>A0A1G5JDW1</accession>
<evidence type="ECO:0000256" key="6">
    <source>
        <dbReference type="ARBA" id="ARBA00022842"/>
    </source>
</evidence>
<dbReference type="GO" id="GO:0046872">
    <property type="term" value="F:metal ion binding"/>
    <property type="evidence" value="ECO:0007669"/>
    <property type="project" value="UniProtKB-KW"/>
</dbReference>
<evidence type="ECO:0000313" key="9">
    <source>
        <dbReference type="EMBL" id="SCY86121.1"/>
    </source>
</evidence>
<evidence type="ECO:0000256" key="8">
    <source>
        <dbReference type="PIRSR" id="PIRSR006118-2"/>
    </source>
</evidence>
<feature type="binding site" evidence="7">
    <location>
        <position position="62"/>
    </location>
    <ligand>
        <name>substrate</name>
    </ligand>
</feature>
<evidence type="ECO:0000256" key="5">
    <source>
        <dbReference type="ARBA" id="ARBA00022801"/>
    </source>
</evidence>
<dbReference type="PIRSF" id="PIRSF006118">
    <property type="entry name" value="KDO8-P_Ptase"/>
    <property type="match status" value="1"/>
</dbReference>
<dbReference type="InterPro" id="IPR010023">
    <property type="entry name" value="KdsC_fam"/>
</dbReference>
<feature type="binding site" evidence="8">
    <location>
        <position position="109"/>
    </location>
    <ligand>
        <name>Mg(2+)</name>
        <dbReference type="ChEBI" id="CHEBI:18420"/>
    </ligand>
</feature>
<evidence type="ECO:0000313" key="10">
    <source>
        <dbReference type="Proteomes" id="UP000198870"/>
    </source>
</evidence>
<dbReference type="NCBIfam" id="TIGR01670">
    <property type="entry name" value="KdsC-phosphatas"/>
    <property type="match status" value="1"/>
</dbReference>
<dbReference type="SFLD" id="SFLDG01136">
    <property type="entry name" value="C1.6:_Phosphoserine_Phosphatas"/>
    <property type="match status" value="1"/>
</dbReference>
<evidence type="ECO:0000256" key="1">
    <source>
        <dbReference type="ARBA" id="ARBA00001946"/>
    </source>
</evidence>
<dbReference type="SFLD" id="SFLDG01138">
    <property type="entry name" value="C1.6.2:_Deoxy-d-mannose-octulo"/>
    <property type="match status" value="1"/>
</dbReference>
<feature type="binding site" evidence="7">
    <location>
        <position position="47"/>
    </location>
    <ligand>
        <name>substrate</name>
    </ligand>
</feature>
<keyword evidence="10" id="KW-1185">Reference proteome</keyword>
<feature type="binding site" evidence="7">
    <location>
        <position position="86"/>
    </location>
    <ligand>
        <name>substrate</name>
    </ligand>
</feature>
<keyword evidence="6 8" id="KW-0460">Magnesium</keyword>
<protein>
    <submittedName>
        <fullName evidence="9">3-deoxy-D-manno-octulosonate 8-phosphate phosphatase (KDO 8-P phosphatase)</fullName>
    </submittedName>
</protein>
<dbReference type="InterPro" id="IPR036412">
    <property type="entry name" value="HAD-like_sf"/>
</dbReference>
<feature type="binding site" evidence="7">
    <location>
        <position position="70"/>
    </location>
    <ligand>
        <name>substrate</name>
    </ligand>
</feature>
<dbReference type="InterPro" id="IPR050793">
    <property type="entry name" value="CMP-NeuNAc_synthase"/>
</dbReference>
<dbReference type="STRING" id="419481.SAMN05216233_12849"/>
<gene>
    <name evidence="9" type="ORF">SAMN05216233_12849</name>
</gene>
<dbReference type="RefSeq" id="WP_092215298.1">
    <property type="nucleotide sequence ID" value="NZ_FMUX01000028.1"/>
</dbReference>
<feature type="binding site" evidence="7">
    <location>
        <position position="18"/>
    </location>
    <ligand>
        <name>substrate</name>
    </ligand>
</feature>
<dbReference type="Pfam" id="PF08282">
    <property type="entry name" value="Hydrolase_3"/>
    <property type="match status" value="1"/>
</dbReference>
<evidence type="ECO:0000256" key="7">
    <source>
        <dbReference type="PIRSR" id="PIRSR006118-1"/>
    </source>
</evidence>
<keyword evidence="4 8" id="KW-0479">Metal-binding</keyword>
<organism evidence="9 10">
    <name type="scientific">Desulfoluna spongiiphila</name>
    <dbReference type="NCBI Taxonomy" id="419481"/>
    <lineage>
        <taxon>Bacteria</taxon>
        <taxon>Pseudomonadati</taxon>
        <taxon>Thermodesulfobacteriota</taxon>
        <taxon>Desulfobacteria</taxon>
        <taxon>Desulfobacterales</taxon>
        <taxon>Desulfolunaceae</taxon>
        <taxon>Desulfoluna</taxon>
    </lineage>
</organism>
<dbReference type="PANTHER" id="PTHR21485">
    <property type="entry name" value="HAD SUPERFAMILY MEMBERS CMAS AND KDSC"/>
    <property type="match status" value="1"/>
</dbReference>
<dbReference type="Gene3D" id="3.40.50.1000">
    <property type="entry name" value="HAD superfamily/HAD-like"/>
    <property type="match status" value="1"/>
</dbReference>
<dbReference type="InterPro" id="IPR023214">
    <property type="entry name" value="HAD_sf"/>
</dbReference>
<dbReference type="Proteomes" id="UP000198870">
    <property type="component" value="Unassembled WGS sequence"/>
</dbReference>
<comment type="subunit">
    <text evidence="3">Homotetramer.</text>
</comment>
<evidence type="ECO:0000256" key="2">
    <source>
        <dbReference type="ARBA" id="ARBA00005893"/>
    </source>
</evidence>
<feature type="binding site" evidence="8">
    <location>
        <position position="16"/>
    </location>
    <ligand>
        <name>Mg(2+)</name>
        <dbReference type="ChEBI" id="CHEBI:18420"/>
    </ligand>
</feature>
<reference evidence="9 10" key="1">
    <citation type="submission" date="2016-10" db="EMBL/GenBank/DDBJ databases">
        <authorList>
            <person name="de Groot N.N."/>
        </authorList>
    </citation>
    <scope>NUCLEOTIDE SEQUENCE [LARGE SCALE GENOMIC DNA]</scope>
    <source>
        <strain evidence="9 10">AA1</strain>
    </source>
</reference>